<sequence>MKKIISYSLALGIFSSAILTPYTTASAASLSKAESLVNAAEKHAGVLKWQISYENTHAIKTPDMKVFNNTKSAYLQAQKEISTLKSSDKQKLEKRLAENVGIHYERTMGYIDALTSGNKISALTQKFEQQYAEDPIGDATEKSYHELTAEIRKQAKLLYKVYGKSTRDAFLSTYKAPAETVLSDAKYTISAKGDLRKLDKLVSQKANQSLVEKQVDQLFTSFDMIIEDEIYYTLYDEYSLIIRKDASFIQQEKELNQFFAKTNELINSENVDGVFNQYSSEYPNYENLKEEIKNVFNEVDLKFEFVHSHVYSIIYGYAYVEVTDTITEGTESDTVTTVYLLKKENNEWKYIDIFESY</sequence>
<dbReference type="OrthoDB" id="2960308at2"/>
<keyword evidence="4" id="KW-1185">Reference proteome</keyword>
<dbReference type="AlphaFoldDB" id="A0A544TV82"/>
<dbReference type="Gene3D" id="1.20.58.780">
    <property type="match status" value="1"/>
</dbReference>
<reference evidence="3 4" key="1">
    <citation type="submission" date="2019-06" db="EMBL/GenBank/DDBJ databases">
        <title>Psychrobacillus vulpis sp. nov., a new species isolated from feces of a red fox that inhabits in The Tablas de Daimiel Natural Park, Albacete, Spain.</title>
        <authorList>
            <person name="Rodriguez M."/>
            <person name="Reina J.C."/>
            <person name="Bejar V."/>
            <person name="Llamas I."/>
        </authorList>
    </citation>
    <scope>NUCLEOTIDE SEQUENCE [LARGE SCALE GENOMIC DNA]</scope>
    <source>
        <strain evidence="3 4">Z8</strain>
    </source>
</reference>
<feature type="chain" id="PRO_5022044512" description="SbsC C-terminal domain-containing protein" evidence="1">
    <location>
        <begin position="28"/>
        <end position="357"/>
    </location>
</feature>
<dbReference type="Pfam" id="PF18058">
    <property type="entry name" value="SbsC_C"/>
    <property type="match status" value="1"/>
</dbReference>
<evidence type="ECO:0000313" key="4">
    <source>
        <dbReference type="Proteomes" id="UP000316626"/>
    </source>
</evidence>
<dbReference type="InterPro" id="IPR041378">
    <property type="entry name" value="S-layer_SbsC_C"/>
</dbReference>
<dbReference type="InterPro" id="IPR032710">
    <property type="entry name" value="NTF2-like_dom_sf"/>
</dbReference>
<proteinExistence type="predicted"/>
<feature type="signal peptide" evidence="1">
    <location>
        <begin position="1"/>
        <end position="27"/>
    </location>
</feature>
<evidence type="ECO:0000259" key="2">
    <source>
        <dbReference type="Pfam" id="PF18058"/>
    </source>
</evidence>
<dbReference type="EMBL" id="VDGI01000002">
    <property type="protein sequence ID" value="TQR21335.1"/>
    <property type="molecule type" value="Genomic_DNA"/>
</dbReference>
<organism evidence="3 4">
    <name type="scientific">Psychrobacillus vulpis</name>
    <dbReference type="NCBI Taxonomy" id="2325572"/>
    <lineage>
        <taxon>Bacteria</taxon>
        <taxon>Bacillati</taxon>
        <taxon>Bacillota</taxon>
        <taxon>Bacilli</taxon>
        <taxon>Bacillales</taxon>
        <taxon>Bacillaceae</taxon>
        <taxon>Psychrobacillus</taxon>
    </lineage>
</organism>
<evidence type="ECO:0000256" key="1">
    <source>
        <dbReference type="SAM" id="SignalP"/>
    </source>
</evidence>
<dbReference type="Proteomes" id="UP000316626">
    <property type="component" value="Unassembled WGS sequence"/>
</dbReference>
<gene>
    <name evidence="3" type="ORF">FG384_03790</name>
</gene>
<dbReference type="SUPFAM" id="SSF54427">
    <property type="entry name" value="NTF2-like"/>
    <property type="match status" value="1"/>
</dbReference>
<dbReference type="RefSeq" id="WP_142641227.1">
    <property type="nucleotide sequence ID" value="NZ_VDGI01000002.1"/>
</dbReference>
<protein>
    <recommendedName>
        <fullName evidence="2">SbsC C-terminal domain-containing protein</fullName>
    </recommendedName>
</protein>
<comment type="caution">
    <text evidence="3">The sequence shown here is derived from an EMBL/GenBank/DDBJ whole genome shotgun (WGS) entry which is preliminary data.</text>
</comment>
<feature type="domain" description="SbsC C-terminal" evidence="2">
    <location>
        <begin position="48"/>
        <end position="179"/>
    </location>
</feature>
<name>A0A544TV82_9BACI</name>
<evidence type="ECO:0000313" key="3">
    <source>
        <dbReference type="EMBL" id="TQR21335.1"/>
    </source>
</evidence>
<accession>A0A544TV82</accession>
<keyword evidence="1" id="KW-0732">Signal</keyword>